<reference evidence="2" key="2">
    <citation type="journal article" date="2014" name="Nat. Commun.">
        <title>The cavefish genome reveals candidate genes for eye loss.</title>
        <authorList>
            <person name="McGaugh S.E."/>
            <person name="Gross J.B."/>
            <person name="Aken B."/>
            <person name="Blin M."/>
            <person name="Borowsky R."/>
            <person name="Chalopin D."/>
            <person name="Hinaux H."/>
            <person name="Jeffery W.R."/>
            <person name="Keene A."/>
            <person name="Ma L."/>
            <person name="Minx P."/>
            <person name="Murphy D."/>
            <person name="O'Quin K.E."/>
            <person name="Retaux S."/>
            <person name="Rohner N."/>
            <person name="Searle S.M."/>
            <person name="Stahl B.A."/>
            <person name="Tabin C."/>
            <person name="Volff J.N."/>
            <person name="Yoshizawa M."/>
            <person name="Warren W.C."/>
        </authorList>
    </citation>
    <scope>NUCLEOTIDE SEQUENCE [LARGE SCALE GENOMIC DNA]</scope>
    <source>
        <strain evidence="2">female</strain>
    </source>
</reference>
<reference evidence="1" key="3">
    <citation type="submission" date="2025-08" db="UniProtKB">
        <authorList>
            <consortium name="Ensembl"/>
        </authorList>
    </citation>
    <scope>IDENTIFICATION</scope>
</reference>
<dbReference type="Pfam" id="PF13911">
    <property type="entry name" value="AhpC-TSA_2"/>
    <property type="match status" value="1"/>
</dbReference>
<proteinExistence type="predicted"/>
<dbReference type="Gene3D" id="3.40.30.10">
    <property type="entry name" value="Glutaredoxin"/>
    <property type="match status" value="1"/>
</dbReference>
<dbReference type="SUPFAM" id="SSF52833">
    <property type="entry name" value="Thioredoxin-like"/>
    <property type="match status" value="1"/>
</dbReference>
<organism evidence="1 2">
    <name type="scientific">Astyanax mexicanus</name>
    <name type="common">Blind cave fish</name>
    <name type="synonym">Astyanax fasciatus mexicanus</name>
    <dbReference type="NCBI Taxonomy" id="7994"/>
    <lineage>
        <taxon>Eukaryota</taxon>
        <taxon>Metazoa</taxon>
        <taxon>Chordata</taxon>
        <taxon>Craniata</taxon>
        <taxon>Vertebrata</taxon>
        <taxon>Euteleostomi</taxon>
        <taxon>Actinopterygii</taxon>
        <taxon>Neopterygii</taxon>
        <taxon>Teleostei</taxon>
        <taxon>Ostariophysi</taxon>
        <taxon>Characiformes</taxon>
        <taxon>Characoidei</taxon>
        <taxon>Acestrorhamphidae</taxon>
        <taxon>Acestrorhamphinae</taxon>
        <taxon>Astyanax</taxon>
    </lineage>
</organism>
<dbReference type="PANTHER" id="PTHR28630">
    <property type="match status" value="1"/>
</dbReference>
<dbReference type="Proteomes" id="UP000018467">
    <property type="component" value="Unassembled WGS sequence"/>
</dbReference>
<dbReference type="CDD" id="cd02970">
    <property type="entry name" value="PRX_like2"/>
    <property type="match status" value="1"/>
</dbReference>
<dbReference type="GeneTree" id="ENSGT00600000085656"/>
<accession>A0A3B1INR6</accession>
<dbReference type="Ensembl" id="ENSAMXT00000041877.1">
    <property type="protein sequence ID" value="ENSAMXP00000031613.1"/>
    <property type="gene ID" value="ENSAMXG00000033111.1"/>
</dbReference>
<dbReference type="NCBIfam" id="NF040769">
    <property type="entry name" value="SelL_rel_redox"/>
    <property type="match status" value="1"/>
</dbReference>
<dbReference type="PANTHER" id="PTHR28630:SF32">
    <property type="entry name" value="SELENOPROTEIN L"/>
    <property type="match status" value="1"/>
</dbReference>
<evidence type="ECO:0000313" key="1">
    <source>
        <dbReference type="Ensembl" id="ENSAMXP00000031613.1"/>
    </source>
</evidence>
<dbReference type="InterPro" id="IPR032801">
    <property type="entry name" value="PXL2A/B/C"/>
</dbReference>
<sequence>NRIIHPMFGLMAAGATFFNLSVKTKGEAESLWEQHFNSEVRDNVEELLQLEAEWDGFLARLDSQTQMSDQTLSVVPPAHALSPDIQLTNVRTKSVSLGQFLGKGQKLLLVLLRHFGRDHLTELQDNKARSVQVVVVSYGSLEGAEFWLTQTGYEFDMVFDPERKVYQAFSLGSSFAKVTRFSNMLRYSEYYVSRRSFPQVPPQFIEDLFQMGGDFVLDEGGTVIFSHQCESPVDRPSVQNILAA</sequence>
<name>A0A3B1INR6_ASTMX</name>
<dbReference type="Bgee" id="ENSAMXG00000033111">
    <property type="expression patterns" value="Expressed in testis and 14 other cell types or tissues"/>
</dbReference>
<reference evidence="2" key="1">
    <citation type="submission" date="2013-03" db="EMBL/GenBank/DDBJ databases">
        <authorList>
            <person name="Jeffery W."/>
            <person name="Warren W."/>
            <person name="Wilson R.K."/>
        </authorList>
    </citation>
    <scope>NUCLEOTIDE SEQUENCE</scope>
    <source>
        <strain evidence="2">female</strain>
    </source>
</reference>
<reference evidence="1" key="4">
    <citation type="submission" date="2025-09" db="UniProtKB">
        <authorList>
            <consortium name="Ensembl"/>
        </authorList>
    </citation>
    <scope>IDENTIFICATION</scope>
</reference>
<dbReference type="GO" id="GO:0001516">
    <property type="term" value="P:prostaglandin biosynthetic process"/>
    <property type="evidence" value="ECO:0007669"/>
    <property type="project" value="TreeGrafter"/>
</dbReference>
<dbReference type="InterPro" id="IPR036249">
    <property type="entry name" value="Thioredoxin-like_sf"/>
</dbReference>
<protein>
    <submittedName>
        <fullName evidence="1">Uncharacterized protein</fullName>
    </submittedName>
</protein>
<evidence type="ECO:0000313" key="2">
    <source>
        <dbReference type="Proteomes" id="UP000018467"/>
    </source>
</evidence>
<dbReference type="InParanoid" id="A0A3B1INR6"/>
<dbReference type="AlphaFoldDB" id="A0A3B1INR6"/>
<keyword evidence="2" id="KW-1185">Reference proteome</keyword>
<dbReference type="GO" id="GO:0047017">
    <property type="term" value="F:prostaglandin F synthase activity"/>
    <property type="evidence" value="ECO:0007669"/>
    <property type="project" value="TreeGrafter"/>
</dbReference>